<dbReference type="GO" id="GO:0006207">
    <property type="term" value="P:'de novo' pyrimidine nucleobase biosynthetic process"/>
    <property type="evidence" value="ECO:0007669"/>
    <property type="project" value="InterPro"/>
</dbReference>
<keyword evidence="2" id="KW-0288">FMN</keyword>
<accession>A0AAF0JAZ2</accession>
<dbReference type="CDD" id="cd04730">
    <property type="entry name" value="NPD_like"/>
    <property type="match status" value="1"/>
</dbReference>
<dbReference type="PROSITE" id="PS00912">
    <property type="entry name" value="DHODEHASE_2"/>
    <property type="match status" value="1"/>
</dbReference>
<protein>
    <submittedName>
        <fullName evidence="4">Nitronate monooxygenase</fullName>
        <ecNumber evidence="4">1.13.12.16</ecNumber>
    </submittedName>
</protein>
<evidence type="ECO:0000256" key="1">
    <source>
        <dbReference type="ARBA" id="ARBA00022630"/>
    </source>
</evidence>
<dbReference type="Proteomes" id="UP001219933">
    <property type="component" value="Chromosome 2"/>
</dbReference>
<keyword evidence="1" id="KW-0285">Flavoprotein</keyword>
<evidence type="ECO:0000256" key="3">
    <source>
        <dbReference type="ARBA" id="ARBA00023002"/>
    </source>
</evidence>
<evidence type="ECO:0000313" key="4">
    <source>
        <dbReference type="EMBL" id="WFD34786.1"/>
    </source>
</evidence>
<organism evidence="4 5">
    <name type="scientific">Malassezia cuniculi</name>
    <dbReference type="NCBI Taxonomy" id="948313"/>
    <lineage>
        <taxon>Eukaryota</taxon>
        <taxon>Fungi</taxon>
        <taxon>Dikarya</taxon>
        <taxon>Basidiomycota</taxon>
        <taxon>Ustilaginomycotina</taxon>
        <taxon>Malasseziomycetes</taxon>
        <taxon>Malasseziales</taxon>
        <taxon>Malasseziaceae</taxon>
        <taxon>Malassezia</taxon>
    </lineage>
</organism>
<name>A0AAF0JAZ2_9BASI</name>
<dbReference type="GO" id="GO:0018580">
    <property type="term" value="F:nitronate monooxygenase activity"/>
    <property type="evidence" value="ECO:0007669"/>
    <property type="project" value="UniProtKB-EC"/>
</dbReference>
<dbReference type="InterPro" id="IPR001295">
    <property type="entry name" value="Dihydroorotate_DH_CS"/>
</dbReference>
<dbReference type="GO" id="GO:0016627">
    <property type="term" value="F:oxidoreductase activity, acting on the CH-CH group of donors"/>
    <property type="evidence" value="ECO:0007669"/>
    <property type="project" value="InterPro"/>
</dbReference>
<gene>
    <name evidence="4" type="ORF">MCUN1_001630</name>
</gene>
<dbReference type="EC" id="1.13.12.16" evidence="4"/>
<evidence type="ECO:0000256" key="2">
    <source>
        <dbReference type="ARBA" id="ARBA00022643"/>
    </source>
</evidence>
<proteinExistence type="predicted"/>
<dbReference type="SUPFAM" id="SSF51412">
    <property type="entry name" value="Inosine monophosphate dehydrogenase (IMPDH)"/>
    <property type="match status" value="1"/>
</dbReference>
<dbReference type="InterPro" id="IPR013785">
    <property type="entry name" value="Aldolase_TIM"/>
</dbReference>
<keyword evidence="4" id="KW-0503">Monooxygenase</keyword>
<dbReference type="Gene3D" id="3.20.20.70">
    <property type="entry name" value="Aldolase class I"/>
    <property type="match status" value="1"/>
</dbReference>
<keyword evidence="3 4" id="KW-0560">Oxidoreductase</keyword>
<dbReference type="PANTHER" id="PTHR32332">
    <property type="entry name" value="2-NITROPROPANE DIOXYGENASE"/>
    <property type="match status" value="1"/>
</dbReference>
<sequence length="325" mass="32769">MAGAGGGELVGAVAGAGALGFIGAGYYSDADLAQQLALASAKAAPVDGRLPFGVGLLVWRLGMPGGPHTAFVDAVIEARPCAIWLSYGEQAATAAWIGYIRTRDSAIRIVSTANTLEEARVAVTAWRTDLLCVQGIEAGGHGLGSAPPRDALLSAVLAESANWDVKVPVIAAGGIATGANVAAVLVQGAAGAAVGTRFLVSDESLYSAAQKDLLVAARENDTVRSLAFDDARNTVGWPTGIDGRGLKSDTVADYDAAAARGALETEAEARRARYAAAAASGETERLITWSGTGIGSITSVLPAAEIVARLTADAASALADAAQLL</sequence>
<dbReference type="Pfam" id="PF03060">
    <property type="entry name" value="NMO"/>
    <property type="match status" value="1"/>
</dbReference>
<keyword evidence="5" id="KW-1185">Reference proteome</keyword>
<dbReference type="AlphaFoldDB" id="A0AAF0JAZ2"/>
<dbReference type="EMBL" id="CP119878">
    <property type="protein sequence ID" value="WFD34786.1"/>
    <property type="molecule type" value="Genomic_DNA"/>
</dbReference>
<evidence type="ECO:0000313" key="5">
    <source>
        <dbReference type="Proteomes" id="UP001219933"/>
    </source>
</evidence>
<reference evidence="4" key="1">
    <citation type="submission" date="2023-03" db="EMBL/GenBank/DDBJ databases">
        <title>Mating type loci evolution in Malassezia.</title>
        <authorList>
            <person name="Coelho M.A."/>
        </authorList>
    </citation>
    <scope>NUCLEOTIDE SEQUENCE</scope>
    <source>
        <strain evidence="4">CBS 11721</strain>
    </source>
</reference>
<dbReference type="InterPro" id="IPR004136">
    <property type="entry name" value="NMO"/>
</dbReference>
<dbReference type="PANTHER" id="PTHR32332:SF31">
    <property type="entry name" value="2-NITROPROPANE DIOXYGENASE FAMILY, PUTATIVE (AFU_ORTHOLOGUE AFUA_2G09850)-RELATED"/>
    <property type="match status" value="1"/>
</dbReference>